<gene>
    <name evidence="1" type="ORF">Tco_1090963</name>
</gene>
<evidence type="ECO:0000313" key="2">
    <source>
        <dbReference type="Proteomes" id="UP001151760"/>
    </source>
</evidence>
<dbReference type="Proteomes" id="UP001151760">
    <property type="component" value="Unassembled WGS sequence"/>
</dbReference>
<organism evidence="1 2">
    <name type="scientific">Tanacetum coccineum</name>
    <dbReference type="NCBI Taxonomy" id="301880"/>
    <lineage>
        <taxon>Eukaryota</taxon>
        <taxon>Viridiplantae</taxon>
        <taxon>Streptophyta</taxon>
        <taxon>Embryophyta</taxon>
        <taxon>Tracheophyta</taxon>
        <taxon>Spermatophyta</taxon>
        <taxon>Magnoliopsida</taxon>
        <taxon>eudicotyledons</taxon>
        <taxon>Gunneridae</taxon>
        <taxon>Pentapetalae</taxon>
        <taxon>asterids</taxon>
        <taxon>campanulids</taxon>
        <taxon>Asterales</taxon>
        <taxon>Asteraceae</taxon>
        <taxon>Asteroideae</taxon>
        <taxon>Anthemideae</taxon>
        <taxon>Anthemidinae</taxon>
        <taxon>Tanacetum</taxon>
    </lineage>
</organism>
<reference evidence="1" key="2">
    <citation type="submission" date="2022-01" db="EMBL/GenBank/DDBJ databases">
        <authorList>
            <person name="Yamashiro T."/>
            <person name="Shiraishi A."/>
            <person name="Satake H."/>
            <person name="Nakayama K."/>
        </authorList>
    </citation>
    <scope>NUCLEOTIDE SEQUENCE</scope>
</reference>
<accession>A0ABQ5I722</accession>
<proteinExistence type="predicted"/>
<keyword evidence="2" id="KW-1185">Reference proteome</keyword>
<evidence type="ECO:0000313" key="1">
    <source>
        <dbReference type="EMBL" id="GJT95445.1"/>
    </source>
</evidence>
<comment type="caution">
    <text evidence="1">The sequence shown here is derived from an EMBL/GenBank/DDBJ whole genome shotgun (WGS) entry which is preliminary data.</text>
</comment>
<protein>
    <submittedName>
        <fullName evidence="1">Uncharacterized protein</fullName>
    </submittedName>
</protein>
<sequence length="129" mass="13832">MMMVVCYDDGEDGGGGSGVVEVARGASGIVDRVDPEVGSVFGVGRKNPAGKVFWRWWWSPAGGRIFGRERVESFGSSTLFLNTVVLLNVKMNLKAVLPPDILLAAAPKVVVAIAIRPRDRISASKALYK</sequence>
<name>A0ABQ5I722_9ASTR</name>
<reference evidence="1" key="1">
    <citation type="journal article" date="2022" name="Int. J. Mol. Sci.">
        <title>Draft Genome of Tanacetum Coccineum: Genomic Comparison of Closely Related Tanacetum-Family Plants.</title>
        <authorList>
            <person name="Yamashiro T."/>
            <person name="Shiraishi A."/>
            <person name="Nakayama K."/>
            <person name="Satake H."/>
        </authorList>
    </citation>
    <scope>NUCLEOTIDE SEQUENCE</scope>
</reference>
<dbReference type="EMBL" id="BQNB010020388">
    <property type="protein sequence ID" value="GJT95445.1"/>
    <property type="molecule type" value="Genomic_DNA"/>
</dbReference>